<proteinExistence type="inferred from homology"/>
<dbReference type="AlphaFoldDB" id="F8NS82"/>
<evidence type="ECO:0000256" key="4">
    <source>
        <dbReference type="SAM" id="MobiDB-lite"/>
    </source>
</evidence>
<dbReference type="GO" id="GO:0003729">
    <property type="term" value="F:mRNA binding"/>
    <property type="evidence" value="ECO:0007669"/>
    <property type="project" value="TreeGrafter"/>
</dbReference>
<evidence type="ECO:0000256" key="2">
    <source>
        <dbReference type="ARBA" id="ARBA00022540"/>
    </source>
</evidence>
<feature type="compositionally biased region" description="Basic and acidic residues" evidence="4">
    <location>
        <begin position="290"/>
        <end position="301"/>
    </location>
</feature>
<evidence type="ECO:0000259" key="6">
    <source>
        <dbReference type="Pfam" id="PF02854"/>
    </source>
</evidence>
<organism>
    <name type="scientific">Serpula lacrymans var. lacrymans (strain S7.9)</name>
    <name type="common">Dry rot fungus</name>
    <dbReference type="NCBI Taxonomy" id="578457"/>
    <lineage>
        <taxon>Eukaryota</taxon>
        <taxon>Fungi</taxon>
        <taxon>Dikarya</taxon>
        <taxon>Basidiomycota</taxon>
        <taxon>Agaricomycotina</taxon>
        <taxon>Agaricomycetes</taxon>
        <taxon>Agaricomycetidae</taxon>
        <taxon>Boletales</taxon>
        <taxon>Coniophorineae</taxon>
        <taxon>Serpulaceae</taxon>
        <taxon>Serpula</taxon>
    </lineage>
</organism>
<dbReference type="SUPFAM" id="SSF48371">
    <property type="entry name" value="ARM repeat"/>
    <property type="match status" value="2"/>
</dbReference>
<dbReference type="RefSeq" id="XP_007316564.1">
    <property type="nucleotide sequence ID" value="XM_007316502.1"/>
</dbReference>
<feature type="region of interest" description="Disordered" evidence="4">
    <location>
        <begin position="324"/>
        <end position="387"/>
    </location>
</feature>
<dbReference type="HOGENOM" id="CLU_002459_0_1_1"/>
<sequence length="522" mass="56940">MKQISPKVQDDGTQNADGKPIAGGQLFRNYLLNRCQEDFERGWVAKEATAAAAVAKASEDKAAKAADDKSGAGGEESELNLEDHYAAQKAKRQGLIKFIGELLKLQILTGRIMHECVKKLLGNVKNPEEEEIESLCQLFATAGQILDTPKARAHMDVYFTRMKVLGKSANVSSRMQFMLQDMVELRERKWISRNAVAAPMTLAAVHEAAAKEKAAQEKELYQRQMSMSRGGSRRGGERGGDAQVGPDGWAVAVGSGPPIPPPKAGDLSNFGKIQKATPVTFGPSSMFVGGKKEQSLKREALSRTNSSSNTFSMLSQIPELAAEAAAVKSSRPPSRKASMDFNQTGLPEQPLQRKKLQLLPRSKPTEESTPAVTEGVSEDEPAESVTADVHSMTEAEAQKKINEDVKEFFGVRNLEEAEPEHRFRLVDKLVASALERKEADARLVGEFFAQASDKGACDASAFEDGFTPMAEFLDDIAIDAPKAFEYMAIMLRGAGMDKDEERLRRIAGKSMDSDKLLKLVSS</sequence>
<feature type="region of interest" description="Disordered" evidence="4">
    <location>
        <begin position="283"/>
        <end position="309"/>
    </location>
</feature>
<feature type="region of interest" description="Disordered" evidence="4">
    <location>
        <begin position="223"/>
        <end position="270"/>
    </location>
</feature>
<feature type="domain" description="MIF4G" evidence="6">
    <location>
        <begin position="25"/>
        <end position="189"/>
    </location>
</feature>
<evidence type="ECO:0000256" key="1">
    <source>
        <dbReference type="ARBA" id="ARBA00005775"/>
    </source>
</evidence>
<feature type="region of interest" description="Disordered" evidence="4">
    <location>
        <begin position="1"/>
        <end position="22"/>
    </location>
</feature>
<evidence type="ECO:0000256" key="3">
    <source>
        <dbReference type="ARBA" id="ARBA00022917"/>
    </source>
</evidence>
<evidence type="ECO:0000259" key="5">
    <source>
        <dbReference type="Pfam" id="PF02847"/>
    </source>
</evidence>
<name>F8NS82_SERL9</name>
<gene>
    <name evidence="7" type="ORF">SERLADRAFT_463412</name>
</gene>
<dbReference type="Proteomes" id="UP000008064">
    <property type="component" value="Unassembled WGS sequence"/>
</dbReference>
<dbReference type="PANTHER" id="PTHR23253:SF9">
    <property type="entry name" value="EUKARYOTIC TRANSLATION INITIATION FACTOR 4 GAMMA 2"/>
    <property type="match status" value="1"/>
</dbReference>
<dbReference type="Pfam" id="PF02854">
    <property type="entry name" value="MIF4G"/>
    <property type="match status" value="1"/>
</dbReference>
<dbReference type="PANTHER" id="PTHR23253">
    <property type="entry name" value="EUKARYOTIC TRANSLATION INITIATION FACTOR 4 GAMMA"/>
    <property type="match status" value="1"/>
</dbReference>
<dbReference type="Gene3D" id="1.25.40.180">
    <property type="match status" value="2"/>
</dbReference>
<dbReference type="Pfam" id="PF02847">
    <property type="entry name" value="MA3"/>
    <property type="match status" value="1"/>
</dbReference>
<keyword evidence="3" id="KW-0648">Protein biosynthesis</keyword>
<dbReference type="GO" id="GO:0016281">
    <property type="term" value="C:eukaryotic translation initiation factor 4F complex"/>
    <property type="evidence" value="ECO:0007669"/>
    <property type="project" value="TreeGrafter"/>
</dbReference>
<comment type="similarity">
    <text evidence="1">Belongs to the eukaryotic initiation factor 4G family.</text>
</comment>
<feature type="domain" description="MI" evidence="5">
    <location>
        <begin position="413"/>
        <end position="488"/>
    </location>
</feature>
<dbReference type="InterPro" id="IPR003890">
    <property type="entry name" value="MIF4G-like_typ-3"/>
</dbReference>
<accession>F8NS82</accession>
<keyword evidence="2" id="KW-0396">Initiation factor</keyword>
<dbReference type="GO" id="GO:0003743">
    <property type="term" value="F:translation initiation factor activity"/>
    <property type="evidence" value="ECO:0007669"/>
    <property type="project" value="UniProtKB-KW"/>
</dbReference>
<dbReference type="OrthoDB" id="514777at2759"/>
<protein>
    <submittedName>
        <fullName evidence="7">Uncharacterized protein</fullName>
    </submittedName>
</protein>
<dbReference type="InterPro" id="IPR016024">
    <property type="entry name" value="ARM-type_fold"/>
</dbReference>
<evidence type="ECO:0000313" key="7">
    <source>
        <dbReference type="EMBL" id="EGO26391.1"/>
    </source>
</evidence>
<dbReference type="InterPro" id="IPR003891">
    <property type="entry name" value="Initiation_fac_eIF4g_MI"/>
</dbReference>
<reference evidence="7" key="1">
    <citation type="submission" date="2011-04" db="EMBL/GenBank/DDBJ databases">
        <title>Evolution of plant cell wall degrading machinery underlies the functional diversity of forest fungi.</title>
        <authorList>
            <consortium name="US DOE Joint Genome Institute (JGI-PGF)"/>
            <person name="Eastwood D.C."/>
            <person name="Floudas D."/>
            <person name="Binder M."/>
            <person name="Majcherczyk A."/>
            <person name="Schneider P."/>
            <person name="Aerts A."/>
            <person name="Asiegbu F.O."/>
            <person name="Baker S.E."/>
            <person name="Barry K."/>
            <person name="Bendiksby M."/>
            <person name="Blumentritt M."/>
            <person name="Coutinho P.M."/>
            <person name="Cullen D."/>
            <person name="Cullen D."/>
            <person name="Gathman A."/>
            <person name="Goodell B."/>
            <person name="Henrissat B."/>
            <person name="Ihrmark K."/>
            <person name="Kauserud H."/>
            <person name="Kohler A."/>
            <person name="LaButti K."/>
            <person name="Lapidus A."/>
            <person name="Lavin J.L."/>
            <person name="Lee Y.-H."/>
            <person name="Lindquist E."/>
            <person name="Lilly W."/>
            <person name="Lucas S."/>
            <person name="Morin E."/>
            <person name="Murat C."/>
            <person name="Oguiza J.A."/>
            <person name="Park J."/>
            <person name="Pisabarro A.G."/>
            <person name="Riley R."/>
            <person name="Rosling A."/>
            <person name="Salamov A."/>
            <person name="Schmidt O."/>
            <person name="Schmutz J."/>
            <person name="Skrede I."/>
            <person name="Stenlid J."/>
            <person name="Wiebenga A."/>
            <person name="Xie X."/>
            <person name="Kues U."/>
            <person name="Hibbett D.S."/>
            <person name="Hoffmeister D."/>
            <person name="Hogberg N."/>
            <person name="Martin F."/>
            <person name="Grigoriev I.V."/>
            <person name="Watkinson S.C."/>
        </authorList>
    </citation>
    <scope>NUCLEOTIDE SEQUENCE</scope>
    <source>
        <strain evidence="7">S7.9</strain>
    </source>
</reference>
<dbReference type="KEGG" id="sla:SERLADRAFT_463412"/>
<dbReference type="GeneID" id="18818550"/>
<dbReference type="EMBL" id="GL945432">
    <property type="protein sequence ID" value="EGO26391.1"/>
    <property type="molecule type" value="Genomic_DNA"/>
</dbReference>